<accession>A0A1M2VAJ9</accession>
<comment type="caution">
    <text evidence="2">The sequence shown here is derived from an EMBL/GenBank/DDBJ whole genome shotgun (WGS) entry which is preliminary data.</text>
</comment>
<evidence type="ECO:0000313" key="3">
    <source>
        <dbReference type="Proteomes" id="UP000184267"/>
    </source>
</evidence>
<dbReference type="EMBL" id="MNAD01001529">
    <property type="protein sequence ID" value="OJT04602.1"/>
    <property type="molecule type" value="Genomic_DNA"/>
</dbReference>
<evidence type="ECO:0000313" key="2">
    <source>
        <dbReference type="EMBL" id="OJT04602.1"/>
    </source>
</evidence>
<reference evidence="2 3" key="1">
    <citation type="submission" date="2016-10" db="EMBL/GenBank/DDBJ databases">
        <title>Genome sequence of the basidiomycete white-rot fungus Trametes pubescens.</title>
        <authorList>
            <person name="Makela M.R."/>
            <person name="Granchi Z."/>
            <person name="Peng M."/>
            <person name="De Vries R.P."/>
            <person name="Grigoriev I."/>
            <person name="Riley R."/>
            <person name="Hilden K."/>
        </authorList>
    </citation>
    <scope>NUCLEOTIDE SEQUENCE [LARGE SCALE GENOMIC DNA]</scope>
    <source>
        <strain evidence="2 3">FBCC735</strain>
    </source>
</reference>
<feature type="compositionally biased region" description="Polar residues" evidence="1">
    <location>
        <begin position="16"/>
        <end position="25"/>
    </location>
</feature>
<dbReference type="Proteomes" id="UP000184267">
    <property type="component" value="Unassembled WGS sequence"/>
</dbReference>
<name>A0A1M2VAJ9_TRAPU</name>
<keyword evidence="3" id="KW-1185">Reference proteome</keyword>
<dbReference type="AlphaFoldDB" id="A0A1M2VAJ9"/>
<gene>
    <name evidence="2" type="ORF">TRAPUB_4667</name>
</gene>
<dbReference type="OMA" id="FDAYTLG"/>
<organism evidence="2 3">
    <name type="scientific">Trametes pubescens</name>
    <name type="common">White-rot fungus</name>
    <dbReference type="NCBI Taxonomy" id="154538"/>
    <lineage>
        <taxon>Eukaryota</taxon>
        <taxon>Fungi</taxon>
        <taxon>Dikarya</taxon>
        <taxon>Basidiomycota</taxon>
        <taxon>Agaricomycotina</taxon>
        <taxon>Agaricomycetes</taxon>
        <taxon>Polyporales</taxon>
        <taxon>Polyporaceae</taxon>
        <taxon>Trametes</taxon>
    </lineage>
</organism>
<feature type="compositionally biased region" description="Basic and acidic residues" evidence="1">
    <location>
        <begin position="1"/>
        <end position="10"/>
    </location>
</feature>
<feature type="region of interest" description="Disordered" evidence="1">
    <location>
        <begin position="1"/>
        <end position="56"/>
    </location>
</feature>
<feature type="compositionally biased region" description="Polar residues" evidence="1">
    <location>
        <begin position="42"/>
        <end position="52"/>
    </location>
</feature>
<sequence length="166" mass="17996">MSCEAGRVELLDNASPHPTRSTSGSIDAVSRLVPPAPLPTPETVSLDQSGSDTESEHDHVFDAYTLGCADGRAQGRNDALKLSGEMGSDAATAVAERVLELNRAFRDPENRPTHVPLPNELNGCVLSPQTRKRIAPELPPLHIIEQRLKRYKEARELGTLAELLAE</sequence>
<proteinExistence type="predicted"/>
<protein>
    <submittedName>
        <fullName evidence="2">Uncharacterized protein</fullName>
    </submittedName>
</protein>
<evidence type="ECO:0000256" key="1">
    <source>
        <dbReference type="SAM" id="MobiDB-lite"/>
    </source>
</evidence>
<dbReference type="OrthoDB" id="2748877at2759"/>